<evidence type="ECO:0000313" key="3">
    <source>
        <dbReference type="EMBL" id="PWY82120.1"/>
    </source>
</evidence>
<evidence type="ECO:0000313" key="4">
    <source>
        <dbReference type="Proteomes" id="UP000247233"/>
    </source>
</evidence>
<dbReference type="PANTHER" id="PTHR37534">
    <property type="entry name" value="TRANSCRIPTIONAL ACTIVATOR PROTEIN UGA3"/>
    <property type="match status" value="1"/>
</dbReference>
<comment type="caution">
    <text evidence="3">The sequence shown here is derived from an EMBL/GenBank/DDBJ whole genome shotgun (WGS) entry which is preliminary data.</text>
</comment>
<evidence type="ECO:0000256" key="2">
    <source>
        <dbReference type="ARBA" id="ARBA00023242"/>
    </source>
</evidence>
<dbReference type="GO" id="GO:0003700">
    <property type="term" value="F:DNA-binding transcription factor activity"/>
    <property type="evidence" value="ECO:0007669"/>
    <property type="project" value="TreeGrafter"/>
</dbReference>
<dbReference type="Proteomes" id="UP000247233">
    <property type="component" value="Unassembled WGS sequence"/>
</dbReference>
<dbReference type="PANTHER" id="PTHR37534:SF48">
    <property type="entry name" value="FINGER DOMAIN PROTEIN, PUTATIVE-RELATED"/>
    <property type="match status" value="1"/>
</dbReference>
<keyword evidence="4" id="KW-1185">Reference proteome</keyword>
<evidence type="ECO:0008006" key="5">
    <source>
        <dbReference type="Google" id="ProtNLM"/>
    </source>
</evidence>
<dbReference type="InterPro" id="IPR021858">
    <property type="entry name" value="Fun_TF"/>
</dbReference>
<evidence type="ECO:0000256" key="1">
    <source>
        <dbReference type="ARBA" id="ARBA00004123"/>
    </source>
</evidence>
<dbReference type="OrthoDB" id="5386330at2759"/>
<accession>A0A317WD74</accession>
<gene>
    <name evidence="3" type="ORF">BO70DRAFT_362045</name>
</gene>
<dbReference type="Pfam" id="PF11951">
    <property type="entry name" value="Fungal_trans_2"/>
    <property type="match status" value="1"/>
</dbReference>
<keyword evidence="2" id="KW-0539">Nucleus</keyword>
<sequence>MLQLGPTSSIYRISPPLFQQGMAQPDYIRLIIVCMSLSHRVNHSRNDPRSATLVKSFLHYRGLIIRSLVEDLNLNHKRTSDHVIGGILTLLLVDAQQGASTNWRCHIDGIRQIMGLRGGIQAVARSKGVASLLVSFVYLSVFGDTTSPVSDLAMTESDLDGLKFLIKRDENSSRTFMSRPSALFAEIININYLRVRASTDTTTSPEDHSRKAYEILTRVLDFSPEKWAESKPVAKEDWLLLASIYQAAVSLYCIHSLQSIGVLPITSFLRKNCTAHSHLLHVLLSKAVLSLSIRGFMLWPLVVLGMETVNGGVSVRHFIREELVEMSHYTGSYMPVTAKHVLERFWDSGNTHWDVCFDRSYAFATLLAADASKL</sequence>
<protein>
    <recommendedName>
        <fullName evidence="5">C6 finger domain protein</fullName>
    </recommendedName>
</protein>
<reference evidence="3 4" key="1">
    <citation type="submission" date="2016-12" db="EMBL/GenBank/DDBJ databases">
        <title>The genomes of Aspergillus section Nigri reveals drivers in fungal speciation.</title>
        <authorList>
            <consortium name="DOE Joint Genome Institute"/>
            <person name="Vesth T.C."/>
            <person name="Nybo J."/>
            <person name="Theobald S."/>
            <person name="Brandl J."/>
            <person name="Frisvad J.C."/>
            <person name="Nielsen K.F."/>
            <person name="Lyhne E.K."/>
            <person name="Kogle M.E."/>
            <person name="Kuo A."/>
            <person name="Riley R."/>
            <person name="Clum A."/>
            <person name="Nolan M."/>
            <person name="Lipzen A."/>
            <person name="Salamov A."/>
            <person name="Henrissat B."/>
            <person name="Wiebenga A."/>
            <person name="De Vries R.P."/>
            <person name="Grigoriev I.V."/>
            <person name="Mortensen U.H."/>
            <person name="Andersen M.R."/>
            <person name="Baker S.E."/>
        </authorList>
    </citation>
    <scope>NUCLEOTIDE SEQUENCE [LARGE SCALE GENOMIC DNA]</scope>
    <source>
        <strain evidence="3 4">CBS 117.55</strain>
    </source>
</reference>
<dbReference type="VEuPathDB" id="FungiDB:BO70DRAFT_362045"/>
<comment type="subcellular location">
    <subcellularLocation>
        <location evidence="1">Nucleus</location>
    </subcellularLocation>
</comment>
<organism evidence="3 4">
    <name type="scientific">Aspergillus heteromorphus CBS 117.55</name>
    <dbReference type="NCBI Taxonomy" id="1448321"/>
    <lineage>
        <taxon>Eukaryota</taxon>
        <taxon>Fungi</taxon>
        <taxon>Dikarya</taxon>
        <taxon>Ascomycota</taxon>
        <taxon>Pezizomycotina</taxon>
        <taxon>Eurotiomycetes</taxon>
        <taxon>Eurotiomycetidae</taxon>
        <taxon>Eurotiales</taxon>
        <taxon>Aspergillaceae</taxon>
        <taxon>Aspergillus</taxon>
        <taxon>Aspergillus subgen. Circumdati</taxon>
    </lineage>
</organism>
<feature type="non-terminal residue" evidence="3">
    <location>
        <position position="374"/>
    </location>
</feature>
<dbReference type="EMBL" id="MSFL01000012">
    <property type="protein sequence ID" value="PWY82120.1"/>
    <property type="molecule type" value="Genomic_DNA"/>
</dbReference>
<dbReference type="GO" id="GO:0005634">
    <property type="term" value="C:nucleus"/>
    <property type="evidence" value="ECO:0007669"/>
    <property type="project" value="UniProtKB-SubCell"/>
</dbReference>
<dbReference type="AlphaFoldDB" id="A0A317WD74"/>
<dbReference type="GeneID" id="37065429"/>
<dbReference type="RefSeq" id="XP_025399385.1">
    <property type="nucleotide sequence ID" value="XM_025543192.1"/>
</dbReference>
<dbReference type="GO" id="GO:0000976">
    <property type="term" value="F:transcription cis-regulatory region binding"/>
    <property type="evidence" value="ECO:0007669"/>
    <property type="project" value="TreeGrafter"/>
</dbReference>
<name>A0A317WD74_9EURO</name>
<dbReference type="GO" id="GO:0045944">
    <property type="term" value="P:positive regulation of transcription by RNA polymerase II"/>
    <property type="evidence" value="ECO:0007669"/>
    <property type="project" value="TreeGrafter"/>
</dbReference>
<proteinExistence type="predicted"/>